<evidence type="ECO:0000256" key="5">
    <source>
        <dbReference type="ARBA" id="ARBA00022777"/>
    </source>
</evidence>
<reference evidence="10 11" key="1">
    <citation type="submission" date="2024-02" db="EMBL/GenBank/DDBJ databases">
        <title>High-quality chromosome-scale genome assembly of Pensacola bahiagrass (Paspalum notatum Flugge var. saurae).</title>
        <authorList>
            <person name="Vega J.M."/>
            <person name="Podio M."/>
            <person name="Orjuela J."/>
            <person name="Siena L.A."/>
            <person name="Pessino S.C."/>
            <person name="Combes M.C."/>
            <person name="Mariac C."/>
            <person name="Albertini E."/>
            <person name="Pupilli F."/>
            <person name="Ortiz J.P.A."/>
            <person name="Leblanc O."/>
        </authorList>
    </citation>
    <scope>NUCLEOTIDE SEQUENCE [LARGE SCALE GENOMIC DNA]</scope>
    <source>
        <strain evidence="10">R1</strain>
        <tissue evidence="10">Leaf</tissue>
    </source>
</reference>
<protein>
    <recommendedName>
        <fullName evidence="1">non-specific serine/threonine protein kinase</fullName>
        <ecNumber evidence="1">2.7.11.1</ecNumber>
    </recommendedName>
</protein>
<dbReference type="GO" id="GO:0004674">
    <property type="term" value="F:protein serine/threonine kinase activity"/>
    <property type="evidence" value="ECO:0007669"/>
    <property type="project" value="UniProtKB-KW"/>
</dbReference>
<dbReference type="EC" id="2.7.11.1" evidence="1"/>
<evidence type="ECO:0000256" key="7">
    <source>
        <dbReference type="ARBA" id="ARBA00047899"/>
    </source>
</evidence>
<dbReference type="InterPro" id="IPR000719">
    <property type="entry name" value="Prot_kinase_dom"/>
</dbReference>
<evidence type="ECO:0000256" key="6">
    <source>
        <dbReference type="ARBA" id="ARBA00022840"/>
    </source>
</evidence>
<name>A0AAQ3PNY5_PASNO</name>
<evidence type="ECO:0000256" key="4">
    <source>
        <dbReference type="ARBA" id="ARBA00022741"/>
    </source>
</evidence>
<sequence length="436" mass="48677">MADPVASVEKIVKLGLAIKQAVDRARKNEEVCREITKRVLRFSEILSQLQETGMLVDNPAMAGALEDLEETLERALELVTACQGRTSTIRCLITARDLSRKLRGVKDDILNKVMLASFAINTNTTIMLFTMRLSIQGVGHHPHLPRQTEDAGSMELEISHSSHSTEYVRCEHDCEENSVPAGCEAHLSPLVVEITVREFRLADLEAATNGFSDNNIVGRGGIATVYKGVLSDGSAIAIKKFRWAPRFEPRLDWSSLIQIIEGIAQGVKYLHEQCVVHLDLKPTNIILDSHMNPKITDFEVSKVLNGNQMKRDIITAGTFQYIAPEYLTGGAVSTMNDVYAFGVTVLETVSGIRRRCNKPREFHLHQWAWKALEGRPKEFDPALFVESQLVEIKRCIQVGLLCAQHECADRPTMVDALLMLHGEKTLPNPRKPGYIK</sequence>
<proteinExistence type="predicted"/>
<dbReference type="PANTHER" id="PTHR27006">
    <property type="entry name" value="PROMASTIGOTE SURFACE ANTIGEN PROTEIN PSA"/>
    <property type="match status" value="1"/>
</dbReference>
<dbReference type="Gene3D" id="1.20.930.20">
    <property type="entry name" value="Adaptor protein Cbl, N-terminal domain"/>
    <property type="match status" value="1"/>
</dbReference>
<dbReference type="SUPFAM" id="SSF56112">
    <property type="entry name" value="Protein kinase-like (PK-like)"/>
    <property type="match status" value="1"/>
</dbReference>
<evidence type="ECO:0000313" key="10">
    <source>
        <dbReference type="EMBL" id="WVZ49909.1"/>
    </source>
</evidence>
<organism evidence="10 11">
    <name type="scientific">Paspalum notatum var. saurae</name>
    <dbReference type="NCBI Taxonomy" id="547442"/>
    <lineage>
        <taxon>Eukaryota</taxon>
        <taxon>Viridiplantae</taxon>
        <taxon>Streptophyta</taxon>
        <taxon>Embryophyta</taxon>
        <taxon>Tracheophyta</taxon>
        <taxon>Spermatophyta</taxon>
        <taxon>Magnoliopsida</taxon>
        <taxon>Liliopsida</taxon>
        <taxon>Poales</taxon>
        <taxon>Poaceae</taxon>
        <taxon>PACMAD clade</taxon>
        <taxon>Panicoideae</taxon>
        <taxon>Andropogonodae</taxon>
        <taxon>Paspaleae</taxon>
        <taxon>Paspalinae</taxon>
        <taxon>Paspalum</taxon>
    </lineage>
</organism>
<dbReference type="CDD" id="cd21037">
    <property type="entry name" value="MLKL_NTD"/>
    <property type="match status" value="1"/>
</dbReference>
<keyword evidence="5" id="KW-0418">Kinase</keyword>
<dbReference type="PROSITE" id="PS00108">
    <property type="entry name" value="PROTEIN_KINASE_ST"/>
    <property type="match status" value="1"/>
</dbReference>
<dbReference type="Pfam" id="PF22215">
    <property type="entry name" value="MLKL_N"/>
    <property type="match status" value="1"/>
</dbReference>
<dbReference type="InterPro" id="IPR059179">
    <property type="entry name" value="MLKL-like_MCAfunc"/>
</dbReference>
<keyword evidence="2" id="KW-0723">Serine/threonine-protein kinase</keyword>
<feature type="domain" description="Protein kinase" evidence="9">
    <location>
        <begin position="54"/>
        <end position="436"/>
    </location>
</feature>
<dbReference type="PANTHER" id="PTHR27006:SF586">
    <property type="entry name" value="CYSTEINE-RICH RECEPTOR-LIKE PROTEIN KINASE 10"/>
    <property type="match status" value="1"/>
</dbReference>
<evidence type="ECO:0000313" key="11">
    <source>
        <dbReference type="Proteomes" id="UP001341281"/>
    </source>
</evidence>
<dbReference type="Proteomes" id="UP001341281">
    <property type="component" value="Chromosome 01"/>
</dbReference>
<evidence type="ECO:0000256" key="8">
    <source>
        <dbReference type="ARBA" id="ARBA00048679"/>
    </source>
</evidence>
<dbReference type="InterPro" id="IPR011009">
    <property type="entry name" value="Kinase-like_dom_sf"/>
</dbReference>
<keyword evidence="11" id="KW-1185">Reference proteome</keyword>
<evidence type="ECO:0000259" key="9">
    <source>
        <dbReference type="PROSITE" id="PS50011"/>
    </source>
</evidence>
<dbReference type="PROSITE" id="PS50011">
    <property type="entry name" value="PROTEIN_KINASE_DOM"/>
    <property type="match status" value="1"/>
</dbReference>
<evidence type="ECO:0000256" key="2">
    <source>
        <dbReference type="ARBA" id="ARBA00022527"/>
    </source>
</evidence>
<evidence type="ECO:0000256" key="1">
    <source>
        <dbReference type="ARBA" id="ARBA00012513"/>
    </source>
</evidence>
<dbReference type="InterPro" id="IPR036537">
    <property type="entry name" value="Adaptor_Cbl_N_dom_sf"/>
</dbReference>
<dbReference type="InterPro" id="IPR008271">
    <property type="entry name" value="Ser/Thr_kinase_AS"/>
</dbReference>
<dbReference type="InterPro" id="IPR054000">
    <property type="entry name" value="MLKL_N"/>
</dbReference>
<keyword evidence="4" id="KW-0547">Nucleotide-binding</keyword>
<dbReference type="EMBL" id="CP144745">
    <property type="protein sequence ID" value="WVZ49908.1"/>
    <property type="molecule type" value="Genomic_DNA"/>
</dbReference>
<comment type="catalytic activity">
    <reaction evidence="7">
        <text>L-threonyl-[protein] + ATP = O-phospho-L-threonyl-[protein] + ADP + H(+)</text>
        <dbReference type="Rhea" id="RHEA:46608"/>
        <dbReference type="Rhea" id="RHEA-COMP:11060"/>
        <dbReference type="Rhea" id="RHEA-COMP:11605"/>
        <dbReference type="ChEBI" id="CHEBI:15378"/>
        <dbReference type="ChEBI" id="CHEBI:30013"/>
        <dbReference type="ChEBI" id="CHEBI:30616"/>
        <dbReference type="ChEBI" id="CHEBI:61977"/>
        <dbReference type="ChEBI" id="CHEBI:456216"/>
        <dbReference type="EC" id="2.7.11.1"/>
    </reaction>
</comment>
<dbReference type="GO" id="GO:0007166">
    <property type="term" value="P:cell surface receptor signaling pathway"/>
    <property type="evidence" value="ECO:0007669"/>
    <property type="project" value="InterPro"/>
</dbReference>
<dbReference type="SMART" id="SM00220">
    <property type="entry name" value="S_TKc"/>
    <property type="match status" value="1"/>
</dbReference>
<dbReference type="EMBL" id="CP144745">
    <property type="protein sequence ID" value="WVZ49909.1"/>
    <property type="molecule type" value="Genomic_DNA"/>
</dbReference>
<dbReference type="GO" id="GO:0005524">
    <property type="term" value="F:ATP binding"/>
    <property type="evidence" value="ECO:0007669"/>
    <property type="project" value="UniProtKB-KW"/>
</dbReference>
<dbReference type="FunFam" id="1.10.510.10:FF:001023">
    <property type="entry name" value="Os07g0541700 protein"/>
    <property type="match status" value="1"/>
</dbReference>
<gene>
    <name evidence="10" type="ORF">U9M48_001227</name>
</gene>
<keyword evidence="6" id="KW-0067">ATP-binding</keyword>
<keyword evidence="3" id="KW-0808">Transferase</keyword>
<dbReference type="Pfam" id="PF00069">
    <property type="entry name" value="Pkinase"/>
    <property type="match status" value="1"/>
</dbReference>
<dbReference type="Gene3D" id="1.10.510.10">
    <property type="entry name" value="Transferase(Phosphotransferase) domain 1"/>
    <property type="match status" value="1"/>
</dbReference>
<comment type="catalytic activity">
    <reaction evidence="8">
        <text>L-seryl-[protein] + ATP = O-phospho-L-seryl-[protein] + ADP + H(+)</text>
        <dbReference type="Rhea" id="RHEA:17989"/>
        <dbReference type="Rhea" id="RHEA-COMP:9863"/>
        <dbReference type="Rhea" id="RHEA-COMP:11604"/>
        <dbReference type="ChEBI" id="CHEBI:15378"/>
        <dbReference type="ChEBI" id="CHEBI:29999"/>
        <dbReference type="ChEBI" id="CHEBI:30616"/>
        <dbReference type="ChEBI" id="CHEBI:83421"/>
        <dbReference type="ChEBI" id="CHEBI:456216"/>
        <dbReference type="EC" id="2.7.11.1"/>
    </reaction>
</comment>
<accession>A0AAQ3PNY5</accession>
<evidence type="ECO:0000256" key="3">
    <source>
        <dbReference type="ARBA" id="ARBA00022679"/>
    </source>
</evidence>
<dbReference type="AlphaFoldDB" id="A0AAQ3PNY5"/>